<sequence>MAQFASRHSTGEAQAGHASRVQQKSPSLFNSSCVTCVTWEESVAMVGRKHQLLFYLLVMVVPLLALSECAAGNRRDLNWGDFPLDFVFGVSSIAYQYEGAINVDVRGMSIWDTFISDHPGRLIYC</sequence>
<gene>
    <name evidence="1" type="ORF">MLD38_001172</name>
</gene>
<name>A0ACB9SDZ7_9MYRT</name>
<protein>
    <submittedName>
        <fullName evidence="1">Uncharacterized protein</fullName>
    </submittedName>
</protein>
<reference evidence="2" key="1">
    <citation type="journal article" date="2023" name="Front. Plant Sci.">
        <title>Chromosomal-level genome assembly of Melastoma candidum provides insights into trichome evolution.</title>
        <authorList>
            <person name="Zhong Y."/>
            <person name="Wu W."/>
            <person name="Sun C."/>
            <person name="Zou P."/>
            <person name="Liu Y."/>
            <person name="Dai S."/>
            <person name="Zhou R."/>
        </authorList>
    </citation>
    <scope>NUCLEOTIDE SEQUENCE [LARGE SCALE GENOMIC DNA]</scope>
</reference>
<keyword evidence="2" id="KW-1185">Reference proteome</keyword>
<comment type="caution">
    <text evidence="1">The sequence shown here is derived from an EMBL/GenBank/DDBJ whole genome shotgun (WGS) entry which is preliminary data.</text>
</comment>
<proteinExistence type="predicted"/>
<dbReference type="EMBL" id="CM042880">
    <property type="protein sequence ID" value="KAI4388883.1"/>
    <property type="molecule type" value="Genomic_DNA"/>
</dbReference>
<evidence type="ECO:0000313" key="2">
    <source>
        <dbReference type="Proteomes" id="UP001057402"/>
    </source>
</evidence>
<accession>A0ACB9SDZ7</accession>
<dbReference type="Proteomes" id="UP001057402">
    <property type="component" value="Chromosome 1"/>
</dbReference>
<organism evidence="1 2">
    <name type="scientific">Melastoma candidum</name>
    <dbReference type="NCBI Taxonomy" id="119954"/>
    <lineage>
        <taxon>Eukaryota</taxon>
        <taxon>Viridiplantae</taxon>
        <taxon>Streptophyta</taxon>
        <taxon>Embryophyta</taxon>
        <taxon>Tracheophyta</taxon>
        <taxon>Spermatophyta</taxon>
        <taxon>Magnoliopsida</taxon>
        <taxon>eudicotyledons</taxon>
        <taxon>Gunneridae</taxon>
        <taxon>Pentapetalae</taxon>
        <taxon>rosids</taxon>
        <taxon>malvids</taxon>
        <taxon>Myrtales</taxon>
        <taxon>Melastomataceae</taxon>
        <taxon>Melastomatoideae</taxon>
        <taxon>Melastomateae</taxon>
        <taxon>Melastoma</taxon>
    </lineage>
</organism>
<evidence type="ECO:0000313" key="1">
    <source>
        <dbReference type="EMBL" id="KAI4388883.1"/>
    </source>
</evidence>